<comment type="caution">
    <text evidence="3">The sequence shown here is derived from an EMBL/GenBank/DDBJ whole genome shotgun (WGS) entry which is preliminary data.</text>
</comment>
<evidence type="ECO:0000256" key="1">
    <source>
        <dbReference type="ARBA" id="ARBA00022763"/>
    </source>
</evidence>
<evidence type="ECO:0000259" key="2">
    <source>
        <dbReference type="Pfam" id="PF01035"/>
    </source>
</evidence>
<dbReference type="InterPro" id="IPR036388">
    <property type="entry name" value="WH-like_DNA-bd_sf"/>
</dbReference>
<dbReference type="PANTHER" id="PTHR42942:SF1">
    <property type="entry name" value="ALKYLTRANSFERASE-LIKE PROTEIN 1"/>
    <property type="match status" value="1"/>
</dbReference>
<dbReference type="PANTHER" id="PTHR42942">
    <property type="entry name" value="6-O-METHYLGUANINE DNA METHYLTRANSFERASE"/>
    <property type="match status" value="1"/>
</dbReference>
<dbReference type="InterPro" id="IPR036217">
    <property type="entry name" value="MethylDNA_cys_MeTrfase_DNAb"/>
</dbReference>
<proteinExistence type="predicted"/>
<accession>A0A5M3MI78</accession>
<dbReference type="Proteomes" id="UP000053558">
    <property type="component" value="Unassembled WGS sequence"/>
</dbReference>
<dbReference type="Gene3D" id="1.10.10.10">
    <property type="entry name" value="Winged helix-like DNA-binding domain superfamily/Winged helix DNA-binding domain"/>
    <property type="match status" value="1"/>
</dbReference>
<evidence type="ECO:0000313" key="3">
    <source>
        <dbReference type="EMBL" id="EIW78949.1"/>
    </source>
</evidence>
<feature type="domain" description="Methylated-DNA-[protein]-cysteine S-methyltransferase DNA binding" evidence="2">
    <location>
        <begin position="10"/>
        <end position="75"/>
    </location>
</feature>
<dbReference type="GO" id="GO:0006281">
    <property type="term" value="P:DNA repair"/>
    <property type="evidence" value="ECO:0007669"/>
    <property type="project" value="InterPro"/>
</dbReference>
<keyword evidence="1" id="KW-0227">DNA damage</keyword>
<name>A0A5M3MI78_CONPW</name>
<dbReference type="GO" id="GO:0003824">
    <property type="term" value="F:catalytic activity"/>
    <property type="evidence" value="ECO:0007669"/>
    <property type="project" value="InterPro"/>
</dbReference>
<organism evidence="3 4">
    <name type="scientific">Coniophora puteana (strain RWD-64-598)</name>
    <name type="common">Brown rot fungus</name>
    <dbReference type="NCBI Taxonomy" id="741705"/>
    <lineage>
        <taxon>Eukaryota</taxon>
        <taxon>Fungi</taxon>
        <taxon>Dikarya</taxon>
        <taxon>Basidiomycota</taxon>
        <taxon>Agaricomycotina</taxon>
        <taxon>Agaricomycetes</taxon>
        <taxon>Agaricomycetidae</taxon>
        <taxon>Boletales</taxon>
        <taxon>Coniophorineae</taxon>
        <taxon>Coniophoraceae</taxon>
        <taxon>Coniophora</taxon>
    </lineage>
</organism>
<dbReference type="Pfam" id="PF01035">
    <property type="entry name" value="DNA_binding_1"/>
    <property type="match status" value="1"/>
</dbReference>
<dbReference type="SUPFAM" id="SSF46767">
    <property type="entry name" value="Methylated DNA-protein cysteine methyltransferase, C-terminal domain"/>
    <property type="match status" value="1"/>
</dbReference>
<reference evidence="4" key="1">
    <citation type="journal article" date="2012" name="Science">
        <title>The Paleozoic origin of enzymatic lignin decomposition reconstructed from 31 fungal genomes.</title>
        <authorList>
            <person name="Floudas D."/>
            <person name="Binder M."/>
            <person name="Riley R."/>
            <person name="Barry K."/>
            <person name="Blanchette R.A."/>
            <person name="Henrissat B."/>
            <person name="Martinez A.T."/>
            <person name="Otillar R."/>
            <person name="Spatafora J.W."/>
            <person name="Yadav J.S."/>
            <person name="Aerts A."/>
            <person name="Benoit I."/>
            <person name="Boyd A."/>
            <person name="Carlson A."/>
            <person name="Copeland A."/>
            <person name="Coutinho P.M."/>
            <person name="de Vries R.P."/>
            <person name="Ferreira P."/>
            <person name="Findley K."/>
            <person name="Foster B."/>
            <person name="Gaskell J."/>
            <person name="Glotzer D."/>
            <person name="Gorecki P."/>
            <person name="Heitman J."/>
            <person name="Hesse C."/>
            <person name="Hori C."/>
            <person name="Igarashi K."/>
            <person name="Jurgens J.A."/>
            <person name="Kallen N."/>
            <person name="Kersten P."/>
            <person name="Kohler A."/>
            <person name="Kuees U."/>
            <person name="Kumar T.K.A."/>
            <person name="Kuo A."/>
            <person name="LaButti K."/>
            <person name="Larrondo L.F."/>
            <person name="Lindquist E."/>
            <person name="Ling A."/>
            <person name="Lombard V."/>
            <person name="Lucas S."/>
            <person name="Lundell T."/>
            <person name="Martin R."/>
            <person name="McLaughlin D.J."/>
            <person name="Morgenstern I."/>
            <person name="Morin E."/>
            <person name="Murat C."/>
            <person name="Nagy L.G."/>
            <person name="Nolan M."/>
            <person name="Ohm R.A."/>
            <person name="Patyshakuliyeva A."/>
            <person name="Rokas A."/>
            <person name="Ruiz-Duenas F.J."/>
            <person name="Sabat G."/>
            <person name="Salamov A."/>
            <person name="Samejima M."/>
            <person name="Schmutz J."/>
            <person name="Slot J.C."/>
            <person name="St John F."/>
            <person name="Stenlid J."/>
            <person name="Sun H."/>
            <person name="Sun S."/>
            <person name="Syed K."/>
            <person name="Tsang A."/>
            <person name="Wiebenga A."/>
            <person name="Young D."/>
            <person name="Pisabarro A."/>
            <person name="Eastwood D.C."/>
            <person name="Martin F."/>
            <person name="Cullen D."/>
            <person name="Grigoriev I.V."/>
            <person name="Hibbett D.S."/>
        </authorList>
    </citation>
    <scope>NUCLEOTIDE SEQUENCE [LARGE SCALE GENOMIC DNA]</scope>
    <source>
        <strain evidence="4">RWD-64-598 SS2</strain>
    </source>
</reference>
<dbReference type="OrthoDB" id="2548197at2759"/>
<dbReference type="GeneID" id="19209256"/>
<dbReference type="AlphaFoldDB" id="A0A5M3MI78"/>
<dbReference type="InterPro" id="IPR052520">
    <property type="entry name" value="ATL_DNA_repair"/>
</dbReference>
<evidence type="ECO:0000313" key="4">
    <source>
        <dbReference type="Proteomes" id="UP000053558"/>
    </source>
</evidence>
<keyword evidence="4" id="KW-1185">Reference proteome</keyword>
<dbReference type="InterPro" id="IPR014048">
    <property type="entry name" value="MethylDNA_cys_MeTrfase_DNA-bd"/>
</dbReference>
<sequence length="117" mass="13021">MSINNEELTLAVYAIIQLIPKRKVVTCGQIAKLLHKPSATRRIREGPWYRVVSTSCIISNTGACAQSDALEAEGVKIYTGSSGELRVLIEECGWLLEARCLEYVWYCVPQSTVEWGS</sequence>
<gene>
    <name evidence="3" type="ORF">CONPUDRAFT_74505</name>
</gene>
<dbReference type="KEGG" id="cput:CONPUDRAFT_74505"/>
<dbReference type="RefSeq" id="XP_007770523.1">
    <property type="nucleotide sequence ID" value="XM_007772333.1"/>
</dbReference>
<dbReference type="EMBL" id="JH711581">
    <property type="protein sequence ID" value="EIW78949.1"/>
    <property type="molecule type" value="Genomic_DNA"/>
</dbReference>
<protein>
    <recommendedName>
        <fullName evidence="2">Methylated-DNA-[protein]-cysteine S-methyltransferase DNA binding domain-containing protein</fullName>
    </recommendedName>
</protein>